<accession>A0A0M0KC49</accession>
<dbReference type="InterPro" id="IPR011013">
    <property type="entry name" value="Gal_mutarotase_sf_dom"/>
</dbReference>
<dbReference type="Gene3D" id="2.60.40.1180">
    <property type="entry name" value="Golgi alpha-mannosidase II"/>
    <property type="match status" value="2"/>
</dbReference>
<dbReference type="AlphaFoldDB" id="A0A0M0KC49"/>
<dbReference type="InterPro" id="IPR025887">
    <property type="entry name" value="Glyco_hydro_31_N_dom"/>
</dbReference>
<keyword evidence="2" id="KW-0378">Hydrolase</keyword>
<comment type="caution">
    <text evidence="7">The sequence shown here is derived from an EMBL/GenBank/DDBJ whole genome shotgun (WGS) entry which is preliminary data.</text>
</comment>
<reference evidence="7" key="1">
    <citation type="submission" date="2015-08" db="EMBL/GenBank/DDBJ databases">
        <title>Complete DNA Sequence of Pseudomonas syringae pv. actinidiae, the Causal Agent of Kiwifruit Canker Disease.</title>
        <authorList>
            <person name="Rikkerink E.H.A."/>
            <person name="Fineran P.C."/>
        </authorList>
    </citation>
    <scope>NUCLEOTIDE SEQUENCE</scope>
    <source>
        <strain evidence="7">DSM 13666</strain>
    </source>
</reference>
<evidence type="ECO:0000256" key="1">
    <source>
        <dbReference type="ARBA" id="ARBA00007806"/>
    </source>
</evidence>
<comment type="similarity">
    <text evidence="1 2">Belongs to the glycosyl hydrolase 31 family.</text>
</comment>
<evidence type="ECO:0000259" key="3">
    <source>
        <dbReference type="Pfam" id="PF01055"/>
    </source>
</evidence>
<dbReference type="Pfam" id="PF13802">
    <property type="entry name" value="Gal_mutarotas_2"/>
    <property type="match status" value="1"/>
</dbReference>
<dbReference type="InterPro" id="IPR048395">
    <property type="entry name" value="Glyco_hydro_31_C"/>
</dbReference>
<dbReference type="InterPro" id="IPR033403">
    <property type="entry name" value="DUF5110"/>
</dbReference>
<evidence type="ECO:0000313" key="7">
    <source>
        <dbReference type="EMBL" id="KOO36436.1"/>
    </source>
</evidence>
<dbReference type="Gene3D" id="2.60.40.1760">
    <property type="entry name" value="glycosyl hydrolase (family 31)"/>
    <property type="match status" value="1"/>
</dbReference>
<keyword evidence="2" id="KW-0326">Glycosidase</keyword>
<dbReference type="SUPFAM" id="SSF74650">
    <property type="entry name" value="Galactose mutarotase-like"/>
    <property type="match status" value="1"/>
</dbReference>
<feature type="domain" description="Glycoside hydrolase family 31 TIM barrel" evidence="3">
    <location>
        <begin position="255"/>
        <end position="582"/>
    </location>
</feature>
<dbReference type="PANTHER" id="PTHR22762:SF165">
    <property type="entry name" value="PUTATIVE (AFU_ORTHOLOGUE AFUA_1G06560)-RELATED"/>
    <property type="match status" value="1"/>
</dbReference>
<dbReference type="GO" id="GO:0005975">
    <property type="term" value="P:carbohydrate metabolic process"/>
    <property type="evidence" value="ECO:0007669"/>
    <property type="project" value="InterPro"/>
</dbReference>
<dbReference type="PATRIC" id="fig|136160.3.peg.3727"/>
<evidence type="ECO:0000256" key="2">
    <source>
        <dbReference type="RuleBase" id="RU361185"/>
    </source>
</evidence>
<dbReference type="SUPFAM" id="SSF51011">
    <property type="entry name" value="Glycosyl hydrolase domain"/>
    <property type="match status" value="1"/>
</dbReference>
<organism evidence="7">
    <name type="scientific">Halalkalibacterium halodurans</name>
    <name type="common">Bacillus halodurans</name>
    <dbReference type="NCBI Taxonomy" id="86665"/>
    <lineage>
        <taxon>Bacteria</taxon>
        <taxon>Bacillati</taxon>
        <taxon>Bacillota</taxon>
        <taxon>Bacilli</taxon>
        <taxon>Bacillales</taxon>
        <taxon>Bacillaceae</taxon>
        <taxon>Halalkalibacterium (ex Joshi et al. 2022)</taxon>
    </lineage>
</organism>
<name>A0A0M0KC49_ALKHA</name>
<dbReference type="CDD" id="cd14752">
    <property type="entry name" value="GH31_N"/>
    <property type="match status" value="1"/>
</dbReference>
<dbReference type="GO" id="GO:0004553">
    <property type="term" value="F:hydrolase activity, hydrolyzing O-glycosyl compounds"/>
    <property type="evidence" value="ECO:0007669"/>
    <property type="project" value="InterPro"/>
</dbReference>
<dbReference type="PANTHER" id="PTHR22762">
    <property type="entry name" value="ALPHA-GLUCOSIDASE"/>
    <property type="match status" value="1"/>
</dbReference>
<dbReference type="InterPro" id="IPR000322">
    <property type="entry name" value="Glyco_hydro_31_TIM"/>
</dbReference>
<evidence type="ECO:0000259" key="5">
    <source>
        <dbReference type="Pfam" id="PF17137"/>
    </source>
</evidence>
<dbReference type="GO" id="GO:0030246">
    <property type="term" value="F:carbohydrate binding"/>
    <property type="evidence" value="ECO:0007669"/>
    <property type="project" value="InterPro"/>
</dbReference>
<dbReference type="Pfam" id="PF01055">
    <property type="entry name" value="Glyco_hydro_31_2nd"/>
    <property type="match status" value="1"/>
</dbReference>
<feature type="domain" description="Glycosyl hydrolase family 31 C-terminal" evidence="6">
    <location>
        <begin position="591"/>
        <end position="678"/>
    </location>
</feature>
<gene>
    <name evidence="7" type="ORF">AMD02_18785</name>
</gene>
<sequence length="789" mass="92106">MGEEGIHFTNETGTLNVSVFVLEEHLFRVLFRKHHTLTVQATWLVAPGMEDIPYEGRDRLDLTPFSLPGFSYERSENEGTVSIHTERLKAYIQLEGFKVTWFENKDGVWTEVAADRNTQAYNFDGSLGRGIFHYMKRDQEDRYYGLGEKTGSLNRHGRRYRMMNLDPMGYDPIHTDPLYKHIPFYLTRTKEKSWYGLFYDNTATSTFDMGNELDNYHGFYRFYHAEEGDLDYYMIVGADAAEVVETFSWLTGKTTMLPKWSLGYSGSTMTYTDAENAQEQLYQFLDDCKTYDIPCDSFQLSSGYTSIGEKRYVFNWNRSKFPDPKQFIADFHEQGVRLCANIKPCLLQDHPLYEQLKEKGMFINDEDGQEEEVVQFWDDVGAYLDFTNPETIDWWKRNITEQLLEFGIDSTWNDNNEFEIWKPDAKAHGFGKPIDIGKIRPIQPLLMMKASFEAQREFDTKKRPYLISRSGCPGMQRYCQTWTGDNRTSWDSLKYNIKTGLGLSLSGIYHVGHDVGGFAGEKPDPELFIRWIQNGIFHPRFTIHSWNEDKSVNVPWMYPEIIKPISDLMRFRVTLIPYLYQLMYESYQAYKPIIRPTFYQFPKDERTFTENDDFMVGDHLLVASVVEKGVHQRDVYLPENGKGWYDFYSERTYEAGQTITLPAPFNQTPLLVEAGAMIPINDHEVTFETKNEEARGFLCYPHLTEGNEVFRLYEDDGETNDYKDGVYTFVTVKMDCTKEEVRVHIEKEGTFPLPYEKVRVYFPKGEQRTIYVNGSEVCTNARQKIEVSI</sequence>
<dbReference type="Gene3D" id="3.20.20.80">
    <property type="entry name" value="Glycosidases"/>
    <property type="match status" value="1"/>
</dbReference>
<dbReference type="Pfam" id="PF21365">
    <property type="entry name" value="Glyco_hydro_31_3rd"/>
    <property type="match status" value="1"/>
</dbReference>
<dbReference type="SUPFAM" id="SSF51445">
    <property type="entry name" value="(Trans)glycosidases"/>
    <property type="match status" value="1"/>
</dbReference>
<protein>
    <submittedName>
        <fullName evidence="7">Alpha-glucosidase</fullName>
    </submittedName>
</protein>
<feature type="domain" description="DUF5110" evidence="5">
    <location>
        <begin position="700"/>
        <end position="762"/>
    </location>
</feature>
<dbReference type="Pfam" id="PF17137">
    <property type="entry name" value="DUF5110"/>
    <property type="match status" value="1"/>
</dbReference>
<evidence type="ECO:0000259" key="6">
    <source>
        <dbReference type="Pfam" id="PF21365"/>
    </source>
</evidence>
<feature type="domain" description="Glycoside hydrolase family 31 N-terminal" evidence="4">
    <location>
        <begin position="17"/>
        <end position="208"/>
    </location>
</feature>
<evidence type="ECO:0000259" key="4">
    <source>
        <dbReference type="Pfam" id="PF13802"/>
    </source>
</evidence>
<proteinExistence type="inferred from homology"/>
<dbReference type="EMBL" id="LILD01000014">
    <property type="protein sequence ID" value="KOO36436.1"/>
    <property type="molecule type" value="Genomic_DNA"/>
</dbReference>
<dbReference type="InterPro" id="IPR017853">
    <property type="entry name" value="GH"/>
</dbReference>
<dbReference type="InterPro" id="IPR013780">
    <property type="entry name" value="Glyco_hydro_b"/>
</dbReference>
<dbReference type="CDD" id="cd06599">
    <property type="entry name" value="GH31_glycosidase_Aec37"/>
    <property type="match status" value="1"/>
</dbReference>